<evidence type="ECO:0000313" key="1">
    <source>
        <dbReference type="EMBL" id="MFC7304450.1"/>
    </source>
</evidence>
<evidence type="ECO:0000313" key="2">
    <source>
        <dbReference type="Proteomes" id="UP001596523"/>
    </source>
</evidence>
<sequence length="129" mass="14436">MLHAQKEHHYQYDPAKATSYLATTLSWIGDPAAEAPAREVIGALHPGVEPRTWPRRIVTAHLDLALTLLSLDRLDEACDAAQNAVLSERLLPANHWRVLEIVRSVEARKLPEAPELREAYQDLNPAIGY</sequence>
<reference evidence="2" key="1">
    <citation type="journal article" date="2019" name="Int. J. Syst. Evol. Microbiol.">
        <title>The Global Catalogue of Microorganisms (GCM) 10K type strain sequencing project: providing services to taxonomists for standard genome sequencing and annotation.</title>
        <authorList>
            <consortium name="The Broad Institute Genomics Platform"/>
            <consortium name="The Broad Institute Genome Sequencing Center for Infectious Disease"/>
            <person name="Wu L."/>
            <person name="Ma J."/>
        </authorList>
    </citation>
    <scope>NUCLEOTIDE SEQUENCE [LARGE SCALE GENOMIC DNA]</scope>
    <source>
        <strain evidence="2">SYNS20</strain>
    </source>
</reference>
<keyword evidence="2" id="KW-1185">Reference proteome</keyword>
<accession>A0ABW2JG95</accession>
<dbReference type="Proteomes" id="UP001596523">
    <property type="component" value="Unassembled WGS sequence"/>
</dbReference>
<organism evidence="1 2">
    <name type="scientific">Streptomyces monticola</name>
    <dbReference type="NCBI Taxonomy" id="2666263"/>
    <lineage>
        <taxon>Bacteria</taxon>
        <taxon>Bacillati</taxon>
        <taxon>Actinomycetota</taxon>
        <taxon>Actinomycetes</taxon>
        <taxon>Kitasatosporales</taxon>
        <taxon>Streptomycetaceae</taxon>
        <taxon>Streptomyces</taxon>
    </lineage>
</organism>
<dbReference type="RefSeq" id="WP_381828890.1">
    <property type="nucleotide sequence ID" value="NZ_JBHTCF010000003.1"/>
</dbReference>
<name>A0ABW2JG95_9ACTN</name>
<evidence type="ECO:0008006" key="3">
    <source>
        <dbReference type="Google" id="ProtNLM"/>
    </source>
</evidence>
<dbReference type="EMBL" id="JBHTCF010000003">
    <property type="protein sequence ID" value="MFC7304450.1"/>
    <property type="molecule type" value="Genomic_DNA"/>
</dbReference>
<gene>
    <name evidence="1" type="ORF">ACFQVC_09530</name>
</gene>
<proteinExistence type="predicted"/>
<comment type="caution">
    <text evidence="1">The sequence shown here is derived from an EMBL/GenBank/DDBJ whole genome shotgun (WGS) entry which is preliminary data.</text>
</comment>
<protein>
    <recommendedName>
        <fullName evidence="3">Tetratricopeptide repeat protein</fullName>
    </recommendedName>
</protein>